<reference evidence="2 3" key="1">
    <citation type="journal article" date="2023" name="Sci. Data">
        <title>Genome assembly of the Korean intertidal mud-creeper Batillaria attramentaria.</title>
        <authorList>
            <person name="Patra A.K."/>
            <person name="Ho P.T."/>
            <person name="Jun S."/>
            <person name="Lee S.J."/>
            <person name="Kim Y."/>
            <person name="Won Y.J."/>
        </authorList>
    </citation>
    <scope>NUCLEOTIDE SEQUENCE [LARGE SCALE GENOMIC DNA]</scope>
    <source>
        <strain evidence="2">Wonlab-2016</strain>
    </source>
</reference>
<dbReference type="AlphaFoldDB" id="A0ABD0KGV2"/>
<gene>
    <name evidence="2" type="ORF">BaRGS_00022375</name>
</gene>
<organism evidence="2 3">
    <name type="scientific">Batillaria attramentaria</name>
    <dbReference type="NCBI Taxonomy" id="370345"/>
    <lineage>
        <taxon>Eukaryota</taxon>
        <taxon>Metazoa</taxon>
        <taxon>Spiralia</taxon>
        <taxon>Lophotrochozoa</taxon>
        <taxon>Mollusca</taxon>
        <taxon>Gastropoda</taxon>
        <taxon>Caenogastropoda</taxon>
        <taxon>Sorbeoconcha</taxon>
        <taxon>Cerithioidea</taxon>
        <taxon>Batillariidae</taxon>
        <taxon>Batillaria</taxon>
    </lineage>
</organism>
<accession>A0ABD0KGV2</accession>
<evidence type="ECO:0000313" key="2">
    <source>
        <dbReference type="EMBL" id="KAK7486327.1"/>
    </source>
</evidence>
<feature type="region of interest" description="Disordered" evidence="1">
    <location>
        <begin position="1"/>
        <end position="35"/>
    </location>
</feature>
<proteinExistence type="predicted"/>
<dbReference type="EMBL" id="JACVVK020000180">
    <property type="protein sequence ID" value="KAK7486327.1"/>
    <property type="molecule type" value="Genomic_DNA"/>
</dbReference>
<keyword evidence="3" id="KW-1185">Reference proteome</keyword>
<name>A0ABD0KGV2_9CAEN</name>
<protein>
    <submittedName>
        <fullName evidence="2">Uncharacterized protein</fullName>
    </submittedName>
</protein>
<evidence type="ECO:0000313" key="3">
    <source>
        <dbReference type="Proteomes" id="UP001519460"/>
    </source>
</evidence>
<comment type="caution">
    <text evidence="2">The sequence shown here is derived from an EMBL/GenBank/DDBJ whole genome shotgun (WGS) entry which is preliminary data.</text>
</comment>
<dbReference type="Proteomes" id="UP001519460">
    <property type="component" value="Unassembled WGS sequence"/>
</dbReference>
<evidence type="ECO:0000256" key="1">
    <source>
        <dbReference type="SAM" id="MobiDB-lite"/>
    </source>
</evidence>
<sequence>MYRQISGKLNGTTRCSDQRRLGPLPKSVTPGSSAARLSCRGQSESKDELLISLHGACCSTGLISHSDKNSFHSYGRDYRVCPGFRQLVSRVLAGMGKIEIPSRHKEERMHSVTAAGGELVESIDRLSCGTVAGTGLLRNALLCQRMNY</sequence>